<comment type="caution">
    <text evidence="3">The sequence shown here is derived from an EMBL/GenBank/DDBJ whole genome shotgun (WGS) entry which is preliminary data.</text>
</comment>
<evidence type="ECO:0000256" key="2">
    <source>
        <dbReference type="SAM" id="Phobius"/>
    </source>
</evidence>
<feature type="transmembrane region" description="Helical" evidence="2">
    <location>
        <begin position="169"/>
        <end position="189"/>
    </location>
</feature>
<reference evidence="3 4" key="1">
    <citation type="submission" date="2016-04" db="EMBL/GenBank/DDBJ databases">
        <authorList>
            <person name="Chen L."/>
            <person name="Zhuang W."/>
            <person name="Wang G."/>
        </authorList>
    </citation>
    <scope>NUCLEOTIDE SEQUENCE [LARGE SCALE GENOMIC DNA]</scope>
    <source>
        <strain evidence="4">GR20</strain>
    </source>
</reference>
<keyword evidence="2" id="KW-0472">Membrane</keyword>
<keyword evidence="4" id="KW-1185">Reference proteome</keyword>
<keyword evidence="2" id="KW-0812">Transmembrane</keyword>
<sequence>MSFNCYHIRTADFNSPGGGQGVVITRDNYEVFFVMYIDDELNAIEREAVDQFVQQNPDLEEELVMLHQSVLRPDDSIVFEQKENLFRHSKDTINEENCEEYFVLYGDDELTNEEKDKVEQFVYKHPQYQADFELIQQVKLVPDNSLSFPDKTYLYRTEEDDARVIAFPWWRFAAAAVTLLIIGGGAFYLSTHFNAGKGGIVVAKPTKPVKVILPAPLNSSDDKMEVPVIHKAEPANDDQALAKKTIRKNISKPGNIQSALYVQQEKKQQPEVDPAGENENSLSPRSVVMVKKLYDKPEVEGTGINNTVSNLIAANTITVQPDEEGNNTPVTSANKTPLRGFLRKVSRVVEKVTSPDDDGKASIRIANLEFAVK</sequence>
<keyword evidence="2" id="KW-1133">Transmembrane helix</keyword>
<organism evidence="3 4">
    <name type="scientific">Niastella koreensis</name>
    <dbReference type="NCBI Taxonomy" id="354356"/>
    <lineage>
        <taxon>Bacteria</taxon>
        <taxon>Pseudomonadati</taxon>
        <taxon>Bacteroidota</taxon>
        <taxon>Chitinophagia</taxon>
        <taxon>Chitinophagales</taxon>
        <taxon>Chitinophagaceae</taxon>
        <taxon>Niastella</taxon>
    </lineage>
</organism>
<evidence type="ECO:0000313" key="4">
    <source>
        <dbReference type="Proteomes" id="UP000192277"/>
    </source>
</evidence>
<feature type="region of interest" description="Disordered" evidence="1">
    <location>
        <begin position="264"/>
        <end position="284"/>
    </location>
</feature>
<name>A0ABX3P543_9BACT</name>
<proteinExistence type="predicted"/>
<dbReference type="Proteomes" id="UP000192277">
    <property type="component" value="Unassembled WGS sequence"/>
</dbReference>
<gene>
    <name evidence="3" type="ORF">A4D02_02565</name>
</gene>
<evidence type="ECO:0000256" key="1">
    <source>
        <dbReference type="SAM" id="MobiDB-lite"/>
    </source>
</evidence>
<evidence type="ECO:0000313" key="3">
    <source>
        <dbReference type="EMBL" id="OQP55215.1"/>
    </source>
</evidence>
<protein>
    <submittedName>
        <fullName evidence="3">Uncharacterized protein</fullName>
    </submittedName>
</protein>
<dbReference type="RefSeq" id="WP_014222800.1">
    <property type="nucleotide sequence ID" value="NZ_LWBO01000001.1"/>
</dbReference>
<accession>A0ABX3P543</accession>
<dbReference type="EMBL" id="LWBO01000001">
    <property type="protein sequence ID" value="OQP55215.1"/>
    <property type="molecule type" value="Genomic_DNA"/>
</dbReference>